<dbReference type="Proteomes" id="UP001146120">
    <property type="component" value="Unassembled WGS sequence"/>
</dbReference>
<dbReference type="InterPro" id="IPR019135">
    <property type="entry name" value="Polycomb_protein_VEFS-Box"/>
</dbReference>
<evidence type="ECO:0000256" key="4">
    <source>
        <dbReference type="ARBA" id="ARBA00022833"/>
    </source>
</evidence>
<evidence type="ECO:0000313" key="12">
    <source>
        <dbReference type="Proteomes" id="UP001146120"/>
    </source>
</evidence>
<accession>A0AAV2ZDH5</accession>
<dbReference type="GO" id="GO:0031490">
    <property type="term" value="F:chromatin DNA binding"/>
    <property type="evidence" value="ECO:0007669"/>
    <property type="project" value="TreeGrafter"/>
</dbReference>
<evidence type="ECO:0000256" key="2">
    <source>
        <dbReference type="ARBA" id="ARBA00022723"/>
    </source>
</evidence>
<dbReference type="PANTHER" id="PTHR22597">
    <property type="entry name" value="POLYCOMB GROUP PROTEIN"/>
    <property type="match status" value="1"/>
</dbReference>
<keyword evidence="2" id="KW-0479">Metal-binding</keyword>
<evidence type="ECO:0000256" key="8">
    <source>
        <dbReference type="SAM" id="MobiDB-lite"/>
    </source>
</evidence>
<keyword evidence="7" id="KW-0804">Transcription</keyword>
<feature type="compositionally biased region" description="Basic and acidic residues" evidence="8">
    <location>
        <begin position="16"/>
        <end position="25"/>
    </location>
</feature>
<dbReference type="InterPro" id="IPR057540">
    <property type="entry name" value="Znf_SUZ12"/>
</dbReference>
<dbReference type="GO" id="GO:0005634">
    <property type="term" value="C:nucleus"/>
    <property type="evidence" value="ECO:0007669"/>
    <property type="project" value="UniProtKB-ARBA"/>
</dbReference>
<dbReference type="GO" id="GO:0008270">
    <property type="term" value="F:zinc ion binding"/>
    <property type="evidence" value="ECO:0007669"/>
    <property type="project" value="UniProtKB-KW"/>
</dbReference>
<evidence type="ECO:0000313" key="11">
    <source>
        <dbReference type="EMBL" id="DBA03469.1"/>
    </source>
</evidence>
<comment type="caution">
    <text evidence="11">The sequence shown here is derived from an EMBL/GenBank/DDBJ whole genome shotgun (WGS) entry which is preliminary data.</text>
</comment>
<evidence type="ECO:0000256" key="6">
    <source>
        <dbReference type="ARBA" id="ARBA00023015"/>
    </source>
</evidence>
<dbReference type="Pfam" id="PF23320">
    <property type="entry name" value="Zn_SUZ12"/>
    <property type="match status" value="1"/>
</dbReference>
<comment type="similarity">
    <text evidence="1">Belongs to the VEFS (VRN2-EMF2-FIS2-SU(Z)12) family.</text>
</comment>
<name>A0AAV2ZDH5_9STRA</name>
<organism evidence="11 12">
    <name type="scientific">Lagenidium giganteum</name>
    <dbReference type="NCBI Taxonomy" id="4803"/>
    <lineage>
        <taxon>Eukaryota</taxon>
        <taxon>Sar</taxon>
        <taxon>Stramenopiles</taxon>
        <taxon>Oomycota</taxon>
        <taxon>Peronosporomycetes</taxon>
        <taxon>Pythiales</taxon>
        <taxon>Pythiaceae</taxon>
    </lineage>
</organism>
<keyword evidence="5" id="KW-0156">Chromatin regulator</keyword>
<reference evidence="11" key="1">
    <citation type="submission" date="2022-11" db="EMBL/GenBank/DDBJ databases">
        <authorList>
            <person name="Morgan W.R."/>
            <person name="Tartar A."/>
        </authorList>
    </citation>
    <scope>NUCLEOTIDE SEQUENCE</scope>
    <source>
        <strain evidence="11">ARSEF 373</strain>
    </source>
</reference>
<feature type="domain" description="Polycomb protein VEFS-Box" evidence="9">
    <location>
        <begin position="462"/>
        <end position="581"/>
    </location>
</feature>
<feature type="compositionally biased region" description="Basic and acidic residues" evidence="8">
    <location>
        <begin position="77"/>
        <end position="91"/>
    </location>
</feature>
<dbReference type="AlphaFoldDB" id="A0AAV2ZDH5"/>
<proteinExistence type="inferred from homology"/>
<evidence type="ECO:0008006" key="13">
    <source>
        <dbReference type="Google" id="ProtNLM"/>
    </source>
</evidence>
<reference evidence="11" key="2">
    <citation type="journal article" date="2023" name="Microbiol Resour">
        <title>Decontamination and Annotation of the Draft Genome Sequence of the Oomycete Lagenidium giganteum ARSEF 373.</title>
        <authorList>
            <person name="Morgan W.R."/>
            <person name="Tartar A."/>
        </authorList>
    </citation>
    <scope>NUCLEOTIDE SEQUENCE</scope>
    <source>
        <strain evidence="11">ARSEF 373</strain>
    </source>
</reference>
<dbReference type="GO" id="GO:0006325">
    <property type="term" value="P:chromatin organization"/>
    <property type="evidence" value="ECO:0007669"/>
    <property type="project" value="UniProtKB-KW"/>
</dbReference>
<sequence>MEERVGADATANGKRKREDAPNDRKRKERKTRARQDDIQEEFSATYHGLTALYKLLEIRHLESPLFLPRTLNYRLDLKAGKGPDKKTKQDTKTTPTKKSARAAVAAVASGTLKDWKVSMTSETVEVFKRENKRIGMIISAYAANGKSFAENEFVLAATCLMPVPCAKDVRLDSTWLRPNATIYLLVFQVVDIGDLSDDLSARSQFAFEAPAKDLTLKGSELLATNALDRTPLFASQLRLDIKKHRMGDYQLDLAAKADGVKGAVKLQFRMSWDRLPKDQQALRLARALQGLSGPDSLLSGISSVLTTPKEFNAFPSPPSGKSTVWYHYLFHSMLRRMSEKRQDHTCAWCNMYAGSLRGLVAHLVSSHSRFRFQVVVEHDNVPHIYVMTLHAAWKPEFHTNIYPTMCELQLDNADDVDRIEHHFRYISSRKSGGRISADAGQLDARMHAFDELDEVSKEQPASLYAPLLQRQYFHSRTGAVVLDDEKDYDSDDDVDEEWIIQQSEKLLDEFEDVALEEKEFMKKWNRHVKENKILADFVVASSCRLFAKQHGKWLLEHGLRYNFLLHLFNLWDNSLLNARAIIDCMLIVDHYEVLQETKGK</sequence>
<feature type="domain" description="Polycomb protein SUZ12-like zinc finger" evidence="10">
    <location>
        <begin position="322"/>
        <end position="387"/>
    </location>
</feature>
<dbReference type="Pfam" id="PF09733">
    <property type="entry name" value="VEFS-Box"/>
    <property type="match status" value="1"/>
</dbReference>
<keyword evidence="6" id="KW-0805">Transcription regulation</keyword>
<dbReference type="EMBL" id="DAKRPA010000019">
    <property type="protein sequence ID" value="DBA03469.1"/>
    <property type="molecule type" value="Genomic_DNA"/>
</dbReference>
<evidence type="ECO:0000256" key="7">
    <source>
        <dbReference type="ARBA" id="ARBA00023163"/>
    </source>
</evidence>
<dbReference type="PANTHER" id="PTHR22597:SF0">
    <property type="entry name" value="POLYCOMB PROTEIN SUZ12"/>
    <property type="match status" value="1"/>
</dbReference>
<feature type="region of interest" description="Disordered" evidence="8">
    <location>
        <begin position="1"/>
        <end position="36"/>
    </location>
</feature>
<keyword evidence="3" id="KW-0863">Zinc-finger</keyword>
<gene>
    <name evidence="11" type="ORF">N0F65_002877</name>
</gene>
<dbReference type="CDD" id="cd21553">
    <property type="entry name" value="VEFS-box_EMF2-like"/>
    <property type="match status" value="1"/>
</dbReference>
<evidence type="ECO:0000256" key="5">
    <source>
        <dbReference type="ARBA" id="ARBA00022853"/>
    </source>
</evidence>
<evidence type="ECO:0000259" key="9">
    <source>
        <dbReference type="Pfam" id="PF09733"/>
    </source>
</evidence>
<evidence type="ECO:0000259" key="10">
    <source>
        <dbReference type="Pfam" id="PF23320"/>
    </source>
</evidence>
<protein>
    <recommendedName>
        <fullName evidence="13">Polycomb protein VEFS-Box domain-containing protein</fullName>
    </recommendedName>
</protein>
<keyword evidence="12" id="KW-1185">Reference proteome</keyword>
<evidence type="ECO:0000256" key="3">
    <source>
        <dbReference type="ARBA" id="ARBA00022771"/>
    </source>
</evidence>
<evidence type="ECO:0000256" key="1">
    <source>
        <dbReference type="ARBA" id="ARBA00007416"/>
    </source>
</evidence>
<feature type="region of interest" description="Disordered" evidence="8">
    <location>
        <begin position="77"/>
        <end position="98"/>
    </location>
</feature>
<keyword evidence="4" id="KW-0862">Zinc</keyword>